<dbReference type="PROSITE" id="PS51898">
    <property type="entry name" value="TYR_RECOMBINASE"/>
    <property type="match status" value="1"/>
</dbReference>
<dbReference type="Pfam" id="PF14659">
    <property type="entry name" value="Phage_int_SAM_3"/>
    <property type="match status" value="1"/>
</dbReference>
<proteinExistence type="inferred from homology"/>
<dbReference type="Pfam" id="PF13356">
    <property type="entry name" value="Arm-DNA-bind_3"/>
    <property type="match status" value="1"/>
</dbReference>
<sequence length="397" mass="45383">MFRLTKRSVEALELRGTDYIEWDRDVAGFGVRVYPSGKKAYLVQYRSGRRTRRYTIGSHGVLTADQARAEAKRLLGDVLRGDDPSATRQDRRRAPTVKALCERFLQDYAAVHCKPSTNRSYEMLIRLHIKPALGPMLIQDVTRADVAALHLKLSADAPYQANRVLSLLSKLFNTAEDWGLRAEGTNPARRIKKNREEEKKRYLSDDEQMRLGRVLNDCLEDGSETVFAVSAIMLLMLTGCRRNEITTLKWTYVHYTHLDLPDSKTGRRRIPLPREAYEILMNLPRGDGNPYVIRGLTEDGHLTDLERPWRRIRSRAGLPDVRLHDLRHTYASVAMQNGIDPFTLKEIMGHRNLQTTLRYAHLADDAVQRAAGSVASRLADAMRRQKRDDRPGLRVVS</sequence>
<keyword evidence="3 5" id="KW-0238">DNA-binding</keyword>
<evidence type="ECO:0000256" key="2">
    <source>
        <dbReference type="ARBA" id="ARBA00022908"/>
    </source>
</evidence>
<dbReference type="GO" id="GO:0006310">
    <property type="term" value="P:DNA recombination"/>
    <property type="evidence" value="ECO:0007669"/>
    <property type="project" value="UniProtKB-KW"/>
</dbReference>
<evidence type="ECO:0000256" key="5">
    <source>
        <dbReference type="PROSITE-ProRule" id="PRU01248"/>
    </source>
</evidence>
<dbReference type="PROSITE" id="PS51900">
    <property type="entry name" value="CB"/>
    <property type="match status" value="1"/>
</dbReference>
<dbReference type="Gene3D" id="3.30.160.390">
    <property type="entry name" value="Integrase, DNA-binding domain"/>
    <property type="match status" value="1"/>
</dbReference>
<dbReference type="Proteomes" id="UP000564704">
    <property type="component" value="Unassembled WGS sequence"/>
</dbReference>
<feature type="domain" description="Core-binding (CB)" evidence="7">
    <location>
        <begin position="95"/>
        <end position="176"/>
    </location>
</feature>
<evidence type="ECO:0000256" key="3">
    <source>
        <dbReference type="ARBA" id="ARBA00023125"/>
    </source>
</evidence>
<name>A0A844CZA9_9RHOB</name>
<dbReference type="InterPro" id="IPR038488">
    <property type="entry name" value="Integrase_DNA-bd_sf"/>
</dbReference>
<gene>
    <name evidence="8" type="ORF">FDP25_05920</name>
</gene>
<comment type="similarity">
    <text evidence="1">Belongs to the 'phage' integrase family.</text>
</comment>
<dbReference type="GO" id="GO:0015074">
    <property type="term" value="P:DNA integration"/>
    <property type="evidence" value="ECO:0007669"/>
    <property type="project" value="UniProtKB-KW"/>
</dbReference>
<dbReference type="InterPro" id="IPR013762">
    <property type="entry name" value="Integrase-like_cat_sf"/>
</dbReference>
<organism evidence="8 9">
    <name type="scientific">Roseovarius bejariae</name>
    <dbReference type="NCBI Taxonomy" id="2576383"/>
    <lineage>
        <taxon>Bacteria</taxon>
        <taxon>Pseudomonadati</taxon>
        <taxon>Pseudomonadota</taxon>
        <taxon>Alphaproteobacteria</taxon>
        <taxon>Rhodobacterales</taxon>
        <taxon>Roseobacteraceae</taxon>
        <taxon>Roseovarius</taxon>
    </lineage>
</organism>
<dbReference type="SUPFAM" id="SSF56349">
    <property type="entry name" value="DNA breaking-rejoining enzymes"/>
    <property type="match status" value="1"/>
</dbReference>
<keyword evidence="9" id="KW-1185">Reference proteome</keyword>
<reference evidence="8 9" key="1">
    <citation type="submission" date="2019-05" db="EMBL/GenBank/DDBJ databases">
        <title>Roseovarius bejariae sp. nov., a moderately halophylic bacterium isolated from a saline soil in Rambla Salada (Murcia).</title>
        <authorList>
            <person name="Castro D.J."/>
            <person name="Gomez-Altuve A."/>
            <person name="Reina J.C."/>
            <person name="Rodriguez M."/>
            <person name="Sampedro I."/>
            <person name="Llamas I."/>
            <person name="Martinez-Checa F."/>
        </authorList>
    </citation>
    <scope>NUCLEOTIDE SEQUENCE [LARGE SCALE GENOMIC DNA]</scope>
    <source>
        <strain evidence="8 9">A21</strain>
    </source>
</reference>
<dbReference type="InterPro" id="IPR011010">
    <property type="entry name" value="DNA_brk_join_enz"/>
</dbReference>
<dbReference type="AlphaFoldDB" id="A0A844CZA9"/>
<dbReference type="PANTHER" id="PTHR30629">
    <property type="entry name" value="PROPHAGE INTEGRASE"/>
    <property type="match status" value="1"/>
</dbReference>
<dbReference type="CDD" id="cd00796">
    <property type="entry name" value="INT_Rci_Hp1_C"/>
    <property type="match status" value="1"/>
</dbReference>
<dbReference type="GO" id="GO:0003677">
    <property type="term" value="F:DNA binding"/>
    <property type="evidence" value="ECO:0007669"/>
    <property type="project" value="UniProtKB-UniRule"/>
</dbReference>
<feature type="domain" description="Tyr recombinase" evidence="6">
    <location>
        <begin position="198"/>
        <end position="373"/>
    </location>
</feature>
<evidence type="ECO:0000313" key="9">
    <source>
        <dbReference type="Proteomes" id="UP000564704"/>
    </source>
</evidence>
<accession>A0A844CZA9</accession>
<dbReference type="RefSeq" id="WP_154149846.1">
    <property type="nucleotide sequence ID" value="NZ_SZWE01000001.1"/>
</dbReference>
<dbReference type="InterPro" id="IPR044068">
    <property type="entry name" value="CB"/>
</dbReference>
<dbReference type="InterPro" id="IPR004107">
    <property type="entry name" value="Integrase_SAM-like_N"/>
</dbReference>
<dbReference type="InterPro" id="IPR002104">
    <property type="entry name" value="Integrase_catalytic"/>
</dbReference>
<dbReference type="Pfam" id="PF00589">
    <property type="entry name" value="Phage_integrase"/>
    <property type="match status" value="1"/>
</dbReference>
<keyword evidence="2" id="KW-0229">DNA integration</keyword>
<dbReference type="OrthoDB" id="6388170at2"/>
<dbReference type="Gene3D" id="1.10.443.10">
    <property type="entry name" value="Intergrase catalytic core"/>
    <property type="match status" value="1"/>
</dbReference>
<dbReference type="InterPro" id="IPR010998">
    <property type="entry name" value="Integrase_recombinase_N"/>
</dbReference>
<comment type="caution">
    <text evidence="8">The sequence shown here is derived from an EMBL/GenBank/DDBJ whole genome shotgun (WGS) entry which is preliminary data.</text>
</comment>
<dbReference type="Gene3D" id="1.10.150.130">
    <property type="match status" value="1"/>
</dbReference>
<keyword evidence="4" id="KW-0233">DNA recombination</keyword>
<evidence type="ECO:0000313" key="8">
    <source>
        <dbReference type="EMBL" id="MRU14963.1"/>
    </source>
</evidence>
<dbReference type="EMBL" id="SZWE01000001">
    <property type="protein sequence ID" value="MRU14963.1"/>
    <property type="molecule type" value="Genomic_DNA"/>
</dbReference>
<evidence type="ECO:0000259" key="7">
    <source>
        <dbReference type="PROSITE" id="PS51900"/>
    </source>
</evidence>
<dbReference type="PANTHER" id="PTHR30629:SF2">
    <property type="entry name" value="PROPHAGE INTEGRASE INTS-RELATED"/>
    <property type="match status" value="1"/>
</dbReference>
<dbReference type="InterPro" id="IPR050808">
    <property type="entry name" value="Phage_Integrase"/>
</dbReference>
<dbReference type="InterPro" id="IPR025166">
    <property type="entry name" value="Integrase_DNA_bind_dom"/>
</dbReference>
<protein>
    <submittedName>
        <fullName evidence="8">DUF4102 domain-containing protein</fullName>
    </submittedName>
</protein>
<evidence type="ECO:0000256" key="4">
    <source>
        <dbReference type="ARBA" id="ARBA00023172"/>
    </source>
</evidence>
<evidence type="ECO:0000256" key="1">
    <source>
        <dbReference type="ARBA" id="ARBA00008857"/>
    </source>
</evidence>
<evidence type="ECO:0000259" key="6">
    <source>
        <dbReference type="PROSITE" id="PS51898"/>
    </source>
</evidence>